<dbReference type="GO" id="GO:0005509">
    <property type="term" value="F:calcium ion binding"/>
    <property type="evidence" value="ECO:0007669"/>
    <property type="project" value="UniProtKB-UniRule"/>
</dbReference>
<evidence type="ECO:0000259" key="6">
    <source>
        <dbReference type="PROSITE" id="PS50268"/>
    </source>
</evidence>
<accession>A0A8K0NSL8</accession>
<reference evidence="7" key="2">
    <citation type="submission" date="2017-10" db="EMBL/GenBank/DDBJ databases">
        <title>Ladona fulva Genome sequencing and assembly.</title>
        <authorList>
            <person name="Murali S."/>
            <person name="Richards S."/>
            <person name="Bandaranaike D."/>
            <person name="Bellair M."/>
            <person name="Blankenburg K."/>
            <person name="Chao H."/>
            <person name="Dinh H."/>
            <person name="Doddapaneni H."/>
            <person name="Dugan-Rocha S."/>
            <person name="Elkadiri S."/>
            <person name="Gnanaolivu R."/>
            <person name="Hernandez B."/>
            <person name="Skinner E."/>
            <person name="Javaid M."/>
            <person name="Lee S."/>
            <person name="Li M."/>
            <person name="Ming W."/>
            <person name="Munidasa M."/>
            <person name="Muniz J."/>
            <person name="Nguyen L."/>
            <person name="Hughes D."/>
            <person name="Osuji N."/>
            <person name="Pu L.-L."/>
            <person name="Puazo M."/>
            <person name="Qu C."/>
            <person name="Quiroz J."/>
            <person name="Raj R."/>
            <person name="Weissenberger G."/>
            <person name="Xin Y."/>
            <person name="Zou X."/>
            <person name="Han Y."/>
            <person name="Worley K."/>
            <person name="Muzny D."/>
            <person name="Gibbs R."/>
        </authorList>
    </citation>
    <scope>NUCLEOTIDE SEQUENCE</scope>
    <source>
        <strain evidence="7">Sampled in the wild</strain>
    </source>
</reference>
<feature type="non-terminal residue" evidence="7">
    <location>
        <position position="1"/>
    </location>
</feature>
<sequence>MRFSNLPRLSASPPCGICANQRWGVELNPSLTHAQRERYRLRVRASDKGEGTPSFADVDVELDVVDRNNKPPVWDTYTGGERGPDGPIVRVPENVTVGTVVTSMKARFRETYKLEAMAQDKGYPPLSRTVEVQIDVVDRANNPPVWDHVVYGPIYIKENLPVGARVVSVKA</sequence>
<dbReference type="PANTHER" id="PTHR24028">
    <property type="entry name" value="CADHERIN-87A"/>
    <property type="match status" value="1"/>
</dbReference>
<evidence type="ECO:0000256" key="4">
    <source>
        <dbReference type="ARBA" id="ARBA00023180"/>
    </source>
</evidence>
<proteinExistence type="predicted"/>
<evidence type="ECO:0000256" key="5">
    <source>
        <dbReference type="PROSITE-ProRule" id="PRU00043"/>
    </source>
</evidence>
<keyword evidence="4" id="KW-0325">Glycoprotein</keyword>
<name>A0A8K0NSL8_LADFU</name>
<dbReference type="GO" id="GO:0005886">
    <property type="term" value="C:plasma membrane"/>
    <property type="evidence" value="ECO:0007669"/>
    <property type="project" value="TreeGrafter"/>
</dbReference>
<feature type="domain" description="Cadherin" evidence="6">
    <location>
        <begin position="50"/>
        <end position="146"/>
    </location>
</feature>
<dbReference type="CDD" id="cd11304">
    <property type="entry name" value="Cadherin_repeat"/>
    <property type="match status" value="1"/>
</dbReference>
<dbReference type="InterPro" id="IPR050174">
    <property type="entry name" value="Protocadherin/Cadherin-CA"/>
</dbReference>
<reference evidence="7" key="1">
    <citation type="submission" date="2013-04" db="EMBL/GenBank/DDBJ databases">
        <authorList>
            <person name="Qu J."/>
            <person name="Murali S.C."/>
            <person name="Bandaranaike D."/>
            <person name="Bellair M."/>
            <person name="Blankenburg K."/>
            <person name="Chao H."/>
            <person name="Dinh H."/>
            <person name="Doddapaneni H."/>
            <person name="Downs B."/>
            <person name="Dugan-Rocha S."/>
            <person name="Elkadiri S."/>
            <person name="Gnanaolivu R.D."/>
            <person name="Hernandez B."/>
            <person name="Javaid M."/>
            <person name="Jayaseelan J.C."/>
            <person name="Lee S."/>
            <person name="Li M."/>
            <person name="Ming W."/>
            <person name="Munidasa M."/>
            <person name="Muniz J."/>
            <person name="Nguyen L."/>
            <person name="Ongeri F."/>
            <person name="Osuji N."/>
            <person name="Pu L.-L."/>
            <person name="Puazo M."/>
            <person name="Qu C."/>
            <person name="Quiroz J."/>
            <person name="Raj R."/>
            <person name="Weissenberger G."/>
            <person name="Xin Y."/>
            <person name="Zou X."/>
            <person name="Han Y."/>
            <person name="Richards S."/>
            <person name="Worley K."/>
            <person name="Muzny D."/>
            <person name="Gibbs R."/>
        </authorList>
    </citation>
    <scope>NUCLEOTIDE SEQUENCE</scope>
    <source>
        <strain evidence="7">Sampled in the wild</strain>
    </source>
</reference>
<dbReference type="Proteomes" id="UP000792457">
    <property type="component" value="Unassembled WGS sequence"/>
</dbReference>
<evidence type="ECO:0000256" key="3">
    <source>
        <dbReference type="ARBA" id="ARBA00022989"/>
    </source>
</evidence>
<dbReference type="InterPro" id="IPR015919">
    <property type="entry name" value="Cadherin-like_sf"/>
</dbReference>
<dbReference type="InterPro" id="IPR002126">
    <property type="entry name" value="Cadherin-like_dom"/>
</dbReference>
<evidence type="ECO:0000313" key="7">
    <source>
        <dbReference type="EMBL" id="KAG8223175.1"/>
    </source>
</evidence>
<dbReference type="PROSITE" id="PS50268">
    <property type="entry name" value="CADHERIN_2"/>
    <property type="match status" value="1"/>
</dbReference>
<keyword evidence="8" id="KW-1185">Reference proteome</keyword>
<dbReference type="EMBL" id="KZ308154">
    <property type="protein sequence ID" value="KAG8223175.1"/>
    <property type="molecule type" value="Genomic_DNA"/>
</dbReference>
<dbReference type="SUPFAM" id="SSF49313">
    <property type="entry name" value="Cadherin-like"/>
    <property type="match status" value="1"/>
</dbReference>
<protein>
    <recommendedName>
        <fullName evidence="6">Cadherin domain-containing protein</fullName>
    </recommendedName>
</protein>
<organism evidence="7 8">
    <name type="scientific">Ladona fulva</name>
    <name type="common">Scarce chaser dragonfly</name>
    <name type="synonym">Libellula fulva</name>
    <dbReference type="NCBI Taxonomy" id="123851"/>
    <lineage>
        <taxon>Eukaryota</taxon>
        <taxon>Metazoa</taxon>
        <taxon>Ecdysozoa</taxon>
        <taxon>Arthropoda</taxon>
        <taxon>Hexapoda</taxon>
        <taxon>Insecta</taxon>
        <taxon>Pterygota</taxon>
        <taxon>Palaeoptera</taxon>
        <taxon>Odonata</taxon>
        <taxon>Epiprocta</taxon>
        <taxon>Anisoptera</taxon>
        <taxon>Libelluloidea</taxon>
        <taxon>Libellulidae</taxon>
        <taxon>Ladona</taxon>
    </lineage>
</organism>
<dbReference type="OrthoDB" id="6252479at2759"/>
<keyword evidence="2" id="KW-0812">Transmembrane</keyword>
<evidence type="ECO:0000256" key="1">
    <source>
        <dbReference type="ARBA" id="ARBA00004167"/>
    </source>
</evidence>
<dbReference type="Gene3D" id="2.60.40.60">
    <property type="entry name" value="Cadherins"/>
    <property type="match status" value="1"/>
</dbReference>
<evidence type="ECO:0000313" key="8">
    <source>
        <dbReference type="Proteomes" id="UP000792457"/>
    </source>
</evidence>
<keyword evidence="3" id="KW-1133">Transmembrane helix</keyword>
<evidence type="ECO:0000256" key="2">
    <source>
        <dbReference type="ARBA" id="ARBA00022692"/>
    </source>
</evidence>
<comment type="caution">
    <text evidence="7">The sequence shown here is derived from an EMBL/GenBank/DDBJ whole genome shotgun (WGS) entry which is preliminary data.</text>
</comment>
<dbReference type="AlphaFoldDB" id="A0A8K0NSL8"/>
<dbReference type="GO" id="GO:0007156">
    <property type="term" value="P:homophilic cell adhesion via plasma membrane adhesion molecules"/>
    <property type="evidence" value="ECO:0007669"/>
    <property type="project" value="InterPro"/>
</dbReference>
<comment type="subcellular location">
    <subcellularLocation>
        <location evidence="1">Membrane</location>
        <topology evidence="1">Single-pass membrane protein</topology>
    </subcellularLocation>
</comment>
<keyword evidence="3" id="KW-0472">Membrane</keyword>
<gene>
    <name evidence="7" type="ORF">J437_LFUL000341</name>
</gene>
<keyword evidence="5" id="KW-0106">Calcium</keyword>
<dbReference type="PANTHER" id="PTHR24028:SF328">
    <property type="entry name" value="CADHERIN-3"/>
    <property type="match status" value="1"/>
</dbReference>